<keyword evidence="6 9" id="KW-1133">Transmembrane helix</keyword>
<evidence type="ECO:0000256" key="3">
    <source>
        <dbReference type="ARBA" id="ARBA00022448"/>
    </source>
</evidence>
<proteinExistence type="inferred from homology"/>
<comment type="subcellular location">
    <subcellularLocation>
        <location evidence="1">Membrane</location>
        <topology evidence="1">Single-pass type I membrane protein</topology>
    </subcellularLocation>
</comment>
<keyword evidence="4 9" id="KW-0812">Transmembrane</keyword>
<evidence type="ECO:0000313" key="11">
    <source>
        <dbReference type="EMBL" id="KAG5269658.1"/>
    </source>
</evidence>
<keyword evidence="8 9" id="KW-0472">Membrane</keyword>
<keyword evidence="5" id="KW-0732">Signal</keyword>
<evidence type="ECO:0000256" key="4">
    <source>
        <dbReference type="ARBA" id="ARBA00022692"/>
    </source>
</evidence>
<evidence type="ECO:0000313" key="12">
    <source>
        <dbReference type="Proteomes" id="UP000823561"/>
    </source>
</evidence>
<gene>
    <name evidence="11" type="ORF">AALO_G00204470</name>
</gene>
<feature type="compositionally biased region" description="Basic and acidic residues" evidence="10">
    <location>
        <begin position="134"/>
        <end position="143"/>
    </location>
</feature>
<dbReference type="GO" id="GO:0043269">
    <property type="term" value="P:regulation of monoatomic ion transport"/>
    <property type="evidence" value="ECO:0007669"/>
    <property type="project" value="InterPro"/>
</dbReference>
<evidence type="ECO:0000256" key="7">
    <source>
        <dbReference type="ARBA" id="ARBA00023065"/>
    </source>
</evidence>
<keyword evidence="12" id="KW-1185">Reference proteome</keyword>
<comment type="similarity">
    <text evidence="2 9">Belongs to the FXYD family.</text>
</comment>
<dbReference type="GO" id="GO:0017080">
    <property type="term" value="F:sodium channel regulator activity"/>
    <property type="evidence" value="ECO:0007669"/>
    <property type="project" value="TreeGrafter"/>
</dbReference>
<reference evidence="11" key="1">
    <citation type="submission" date="2020-10" db="EMBL/GenBank/DDBJ databases">
        <title>Chromosome-scale genome assembly of the Allis shad, Alosa alosa.</title>
        <authorList>
            <person name="Margot Z."/>
            <person name="Christophe K."/>
            <person name="Cabau C."/>
            <person name="Louis A."/>
            <person name="Berthelot C."/>
            <person name="Parey E."/>
            <person name="Roest Crollius H."/>
            <person name="Montfort J."/>
            <person name="Robinson-Rechavi M."/>
            <person name="Bucao C."/>
            <person name="Bouchez O."/>
            <person name="Gislard M."/>
            <person name="Lluch J."/>
            <person name="Milhes M."/>
            <person name="Lampietro C."/>
            <person name="Lopez Roques C."/>
            <person name="Donnadieu C."/>
            <person name="Braasch I."/>
            <person name="Desvignes T."/>
            <person name="Postlethwait J."/>
            <person name="Bobe J."/>
            <person name="Guiguen Y."/>
        </authorList>
    </citation>
    <scope>NUCLEOTIDE SEQUENCE</scope>
    <source>
        <strain evidence="11">M-15738</strain>
        <tissue evidence="11">Blood</tissue>
    </source>
</reference>
<feature type="region of interest" description="Disordered" evidence="10">
    <location>
        <begin position="117"/>
        <end position="143"/>
    </location>
</feature>
<accession>A0AAV6G3J3</accession>
<evidence type="ECO:0000256" key="5">
    <source>
        <dbReference type="ARBA" id="ARBA00022729"/>
    </source>
</evidence>
<comment type="caution">
    <text evidence="9">Lacks conserved residue(s) required for the propagation of feature annotation.</text>
</comment>
<name>A0AAV6G3J3_9TELE</name>
<dbReference type="InterPro" id="IPR047297">
    <property type="entry name" value="FXYD_motif"/>
</dbReference>
<dbReference type="Proteomes" id="UP000823561">
    <property type="component" value="Chromosome 15"/>
</dbReference>
<protein>
    <recommendedName>
        <fullName evidence="9">FXYD domain-containing ion transport regulator</fullName>
    </recommendedName>
</protein>
<evidence type="ECO:0000256" key="2">
    <source>
        <dbReference type="ARBA" id="ARBA00005948"/>
    </source>
</evidence>
<dbReference type="PANTHER" id="PTHR14132">
    <property type="entry name" value="SODIUM/POTASSIUM-TRANSPORTING ATPASE SUBUNIT GAMMA"/>
    <property type="match status" value="1"/>
</dbReference>
<organism evidence="11 12">
    <name type="scientific">Alosa alosa</name>
    <name type="common">allis shad</name>
    <dbReference type="NCBI Taxonomy" id="278164"/>
    <lineage>
        <taxon>Eukaryota</taxon>
        <taxon>Metazoa</taxon>
        <taxon>Chordata</taxon>
        <taxon>Craniata</taxon>
        <taxon>Vertebrata</taxon>
        <taxon>Euteleostomi</taxon>
        <taxon>Actinopterygii</taxon>
        <taxon>Neopterygii</taxon>
        <taxon>Teleostei</taxon>
        <taxon>Clupei</taxon>
        <taxon>Clupeiformes</taxon>
        <taxon>Clupeoidei</taxon>
        <taxon>Clupeidae</taxon>
        <taxon>Alosa</taxon>
    </lineage>
</organism>
<sequence length="143" mass="15467">MSLPDLSPEKIQKNQDFTEGATLFHGADLPSALANSTNGGKKVAMETVLLFVFSFLVSVAALSDPSVQDGKEKKMDPFDYDYESLRIGGLAFAVVLFLLGVLLILSRRCDCSINQKTRAPGDEEAQAENLITSKAKEAPKAEN</sequence>
<dbReference type="PROSITE" id="PS01310">
    <property type="entry name" value="FXYD"/>
    <property type="match status" value="1"/>
</dbReference>
<evidence type="ECO:0000256" key="9">
    <source>
        <dbReference type="RuleBase" id="RU364131"/>
    </source>
</evidence>
<feature type="transmembrane region" description="Helical" evidence="9">
    <location>
        <begin position="87"/>
        <end position="106"/>
    </location>
</feature>
<evidence type="ECO:0000256" key="10">
    <source>
        <dbReference type="SAM" id="MobiDB-lite"/>
    </source>
</evidence>
<comment type="caution">
    <text evidence="11">The sequence shown here is derived from an EMBL/GenBank/DDBJ whole genome shotgun (WGS) entry which is preliminary data.</text>
</comment>
<dbReference type="Gene3D" id="1.20.5.780">
    <property type="entry name" value="Single helix bin"/>
    <property type="match status" value="1"/>
</dbReference>
<dbReference type="AlphaFoldDB" id="A0AAV6G3J3"/>
<dbReference type="Pfam" id="PF02038">
    <property type="entry name" value="ATP1G1_PLM_MAT8"/>
    <property type="match status" value="1"/>
</dbReference>
<evidence type="ECO:0000256" key="8">
    <source>
        <dbReference type="ARBA" id="ARBA00023136"/>
    </source>
</evidence>
<feature type="transmembrane region" description="Helical" evidence="9">
    <location>
        <begin position="48"/>
        <end position="67"/>
    </location>
</feature>
<dbReference type="GO" id="GO:0005886">
    <property type="term" value="C:plasma membrane"/>
    <property type="evidence" value="ECO:0007669"/>
    <property type="project" value="UniProtKB-ARBA"/>
</dbReference>
<dbReference type="PANTHER" id="PTHR14132:SF15">
    <property type="entry name" value="FXYD DOMAIN-CONTAINING ION TRANSPORT REGULATOR 6-RELATED"/>
    <property type="match status" value="1"/>
</dbReference>
<evidence type="ECO:0000256" key="6">
    <source>
        <dbReference type="ARBA" id="ARBA00022989"/>
    </source>
</evidence>
<evidence type="ECO:0000256" key="1">
    <source>
        <dbReference type="ARBA" id="ARBA00004479"/>
    </source>
</evidence>
<keyword evidence="3 9" id="KW-0813">Transport</keyword>
<dbReference type="EMBL" id="JADWDJ010000015">
    <property type="protein sequence ID" value="KAG5269658.1"/>
    <property type="molecule type" value="Genomic_DNA"/>
</dbReference>
<dbReference type="FunFam" id="1.20.5.780:FF:000001">
    <property type="entry name" value="Fxyd domain-containing ion transport regulator"/>
    <property type="match status" value="1"/>
</dbReference>
<dbReference type="InterPro" id="IPR000272">
    <property type="entry name" value="Ion-transport_regulator_FXYD"/>
</dbReference>
<keyword evidence="7 9" id="KW-0406">Ion transport</keyword>
<dbReference type="GO" id="GO:0006811">
    <property type="term" value="P:monoatomic ion transport"/>
    <property type="evidence" value="ECO:0007669"/>
    <property type="project" value="UniProtKB-KW"/>
</dbReference>